<evidence type="ECO:0000313" key="1">
    <source>
        <dbReference type="EMBL" id="AUX39740.1"/>
    </source>
</evidence>
<dbReference type="RefSeq" id="WP_234023409.1">
    <property type="nucleotide sequence ID" value="NZ_CP012673.1"/>
</dbReference>
<protein>
    <submittedName>
        <fullName evidence="1">Uncharacterized protein</fullName>
    </submittedName>
</protein>
<dbReference type="AlphaFoldDB" id="A0A2L0EKB7"/>
<proteinExistence type="predicted"/>
<evidence type="ECO:0000313" key="2">
    <source>
        <dbReference type="Proteomes" id="UP000238348"/>
    </source>
</evidence>
<reference evidence="1 2" key="1">
    <citation type="submission" date="2015-09" db="EMBL/GenBank/DDBJ databases">
        <title>Sorangium comparison.</title>
        <authorList>
            <person name="Zaburannyi N."/>
            <person name="Bunk B."/>
            <person name="Overmann J."/>
            <person name="Mueller R."/>
        </authorList>
    </citation>
    <scope>NUCLEOTIDE SEQUENCE [LARGE SCALE GENOMIC DNA]</scope>
    <source>
        <strain evidence="1 2">So ce26</strain>
    </source>
</reference>
<dbReference type="EMBL" id="CP012673">
    <property type="protein sequence ID" value="AUX39740.1"/>
    <property type="molecule type" value="Genomic_DNA"/>
</dbReference>
<dbReference type="Proteomes" id="UP000238348">
    <property type="component" value="Chromosome"/>
</dbReference>
<organism evidence="1 2">
    <name type="scientific">Sorangium cellulosum</name>
    <name type="common">Polyangium cellulosum</name>
    <dbReference type="NCBI Taxonomy" id="56"/>
    <lineage>
        <taxon>Bacteria</taxon>
        <taxon>Pseudomonadati</taxon>
        <taxon>Myxococcota</taxon>
        <taxon>Polyangia</taxon>
        <taxon>Polyangiales</taxon>
        <taxon>Polyangiaceae</taxon>
        <taxon>Sorangium</taxon>
    </lineage>
</organism>
<gene>
    <name evidence="1" type="ORF">SOCE26_011350</name>
</gene>
<accession>A0A2L0EKB7</accession>
<name>A0A2L0EKB7_SORCE</name>
<sequence>MAELGRIDELALQRLAAGALEVTQMLALAHRLEGAIDRRLSTDRLMRARVTQLLDLLMLAPDLQVAVLALEAVDSAEPMDERTLRAVAHAGTWADQRAAC</sequence>